<reference evidence="1 2" key="1">
    <citation type="submission" date="2016-10" db="EMBL/GenBank/DDBJ databases">
        <authorList>
            <person name="de Groot N.N."/>
        </authorList>
    </citation>
    <scope>NUCLEOTIDE SEQUENCE [LARGE SCALE GENOMIC DNA]</scope>
    <source>
        <strain evidence="1 2">DSM 527</strain>
    </source>
</reference>
<name>A0A1G7M299_CHIFI</name>
<gene>
    <name evidence="1" type="ORF">SAMN04488121_102250</name>
</gene>
<dbReference type="AlphaFoldDB" id="A0A1G7M299"/>
<accession>A0A1G7M299</accession>
<dbReference type="STRING" id="104663.SAMN04488121_102250"/>
<evidence type="ECO:0000313" key="1">
    <source>
        <dbReference type="EMBL" id="SDF55299.1"/>
    </source>
</evidence>
<sequence length="212" mass="23911">MARLKKGLLNGFFGAIGNVEGYEQDGQYIIRSRRIQGSQPPSAKQLACREKMRITNQLLSRFSEFVKLGFAKTSKDRSFRAYNAAVAYQLTHAIIGSYPNYEIDYSKLRVAEGPINTDGLSPSVSLQSNTLLFSWTPATNYPDSTDHVMLLAYAPALKQAVYNLCGAKRRIGQEILELPETWQQQRIETYMAFRGEINRQYSNSIYLGSVFG</sequence>
<dbReference type="OrthoDB" id="648163at2"/>
<dbReference type="RefSeq" id="WP_089830455.1">
    <property type="nucleotide sequence ID" value="NZ_FNBN01000002.1"/>
</dbReference>
<organism evidence="1 2">
    <name type="scientific">Chitinophaga filiformis</name>
    <name type="common">Myxococcus filiformis</name>
    <name type="synonym">Flexibacter filiformis</name>
    <dbReference type="NCBI Taxonomy" id="104663"/>
    <lineage>
        <taxon>Bacteria</taxon>
        <taxon>Pseudomonadati</taxon>
        <taxon>Bacteroidota</taxon>
        <taxon>Chitinophagia</taxon>
        <taxon>Chitinophagales</taxon>
        <taxon>Chitinophagaceae</taxon>
        <taxon>Chitinophaga</taxon>
    </lineage>
</organism>
<dbReference type="Pfam" id="PF19781">
    <property type="entry name" value="DUF6266"/>
    <property type="match status" value="1"/>
</dbReference>
<dbReference type="EMBL" id="FNBN01000002">
    <property type="protein sequence ID" value="SDF55299.1"/>
    <property type="molecule type" value="Genomic_DNA"/>
</dbReference>
<dbReference type="Proteomes" id="UP000199045">
    <property type="component" value="Unassembled WGS sequence"/>
</dbReference>
<evidence type="ECO:0000313" key="2">
    <source>
        <dbReference type="Proteomes" id="UP000199045"/>
    </source>
</evidence>
<dbReference type="InterPro" id="IPR046233">
    <property type="entry name" value="DUF6266"/>
</dbReference>
<protein>
    <submittedName>
        <fullName evidence="1">Uncharacterized protein</fullName>
    </submittedName>
</protein>
<proteinExistence type="predicted"/>